<keyword evidence="4" id="KW-1185">Reference proteome</keyword>
<organism evidence="3 4">
    <name type="scientific">Tulasnella calospora MUT 4182</name>
    <dbReference type="NCBI Taxonomy" id="1051891"/>
    <lineage>
        <taxon>Eukaryota</taxon>
        <taxon>Fungi</taxon>
        <taxon>Dikarya</taxon>
        <taxon>Basidiomycota</taxon>
        <taxon>Agaricomycotina</taxon>
        <taxon>Agaricomycetes</taxon>
        <taxon>Cantharellales</taxon>
        <taxon>Tulasnellaceae</taxon>
        <taxon>Tulasnella</taxon>
    </lineage>
</organism>
<dbReference type="OrthoDB" id="3240112at2759"/>
<sequence length="437" mass="49148">MVSEPSKIDSKEQDTSAFEPKQTAEGDENQQEEREFKPSSRAELPINHPTDMSNQTSEAVNSSSKPSWWRLMGGEQLSPLERENQKLQNRVEHLTKTLDFKEDEIRELESRVNRLTRTLDSREKEHLEDLAVKDGELAELKKTLCMYDECSEVDIGNMVDGINTRIQSLARNVAVKWVREAKASEGGGDETMISKEHVERLKEVIGVQLVNALSGASLGKTTFAALFLQIAWQASIVAVVKKILSCFSASLSVSQEGYQIENALRAVAGAVQEGEVQPAFGRWRLVTHHYLRQVVRNEDTAIQIYVKEALDLCQTATRLAMKNRCPDDESFESALKPQTKEIVEEAFKLLTTIQEKMVTTNYAPEVRGNGRTFRPEKMTISKQDTEYPNDRVVCTTGLGMLYSGKKGRELSSESTRMHTFRKPEVLTEGNLNDMVAG</sequence>
<evidence type="ECO:0000313" key="4">
    <source>
        <dbReference type="Proteomes" id="UP000054248"/>
    </source>
</evidence>
<protein>
    <submittedName>
        <fullName evidence="3">Uncharacterized protein</fullName>
    </submittedName>
</protein>
<dbReference type="HOGENOM" id="CLU_049656_0_0_1"/>
<dbReference type="EMBL" id="KN823008">
    <property type="protein sequence ID" value="KIO27476.1"/>
    <property type="molecule type" value="Genomic_DNA"/>
</dbReference>
<feature type="compositionally biased region" description="Basic and acidic residues" evidence="2">
    <location>
        <begin position="1"/>
        <end position="14"/>
    </location>
</feature>
<evidence type="ECO:0000256" key="1">
    <source>
        <dbReference type="SAM" id="Coils"/>
    </source>
</evidence>
<keyword evidence="1" id="KW-0175">Coiled coil</keyword>
<gene>
    <name evidence="3" type="ORF">M407DRAFT_232735</name>
</gene>
<evidence type="ECO:0000313" key="3">
    <source>
        <dbReference type="EMBL" id="KIO27476.1"/>
    </source>
</evidence>
<dbReference type="Proteomes" id="UP000054248">
    <property type="component" value="Unassembled WGS sequence"/>
</dbReference>
<feature type="compositionally biased region" description="Basic and acidic residues" evidence="2">
    <location>
        <begin position="31"/>
        <end position="40"/>
    </location>
</feature>
<dbReference type="AlphaFoldDB" id="A0A0C3QJV5"/>
<feature type="compositionally biased region" description="Polar residues" evidence="2">
    <location>
        <begin position="50"/>
        <end position="66"/>
    </location>
</feature>
<name>A0A0C3QJV5_9AGAM</name>
<reference evidence="3 4" key="1">
    <citation type="submission" date="2014-04" db="EMBL/GenBank/DDBJ databases">
        <authorList>
            <consortium name="DOE Joint Genome Institute"/>
            <person name="Kuo A."/>
            <person name="Girlanda M."/>
            <person name="Perotto S."/>
            <person name="Kohler A."/>
            <person name="Nagy L.G."/>
            <person name="Floudas D."/>
            <person name="Copeland A."/>
            <person name="Barry K.W."/>
            <person name="Cichocki N."/>
            <person name="Veneault-Fourrey C."/>
            <person name="LaButti K."/>
            <person name="Lindquist E.A."/>
            <person name="Lipzen A."/>
            <person name="Lundell T."/>
            <person name="Morin E."/>
            <person name="Murat C."/>
            <person name="Sun H."/>
            <person name="Tunlid A."/>
            <person name="Henrissat B."/>
            <person name="Grigoriev I.V."/>
            <person name="Hibbett D.S."/>
            <person name="Martin F."/>
            <person name="Nordberg H.P."/>
            <person name="Cantor M.N."/>
            <person name="Hua S.X."/>
        </authorList>
    </citation>
    <scope>NUCLEOTIDE SEQUENCE [LARGE SCALE GENOMIC DNA]</scope>
    <source>
        <strain evidence="3 4">MUT 4182</strain>
    </source>
</reference>
<reference evidence="4" key="2">
    <citation type="submission" date="2015-01" db="EMBL/GenBank/DDBJ databases">
        <title>Evolutionary Origins and Diversification of the Mycorrhizal Mutualists.</title>
        <authorList>
            <consortium name="DOE Joint Genome Institute"/>
            <consortium name="Mycorrhizal Genomics Consortium"/>
            <person name="Kohler A."/>
            <person name="Kuo A."/>
            <person name="Nagy L.G."/>
            <person name="Floudas D."/>
            <person name="Copeland A."/>
            <person name="Barry K.W."/>
            <person name="Cichocki N."/>
            <person name="Veneault-Fourrey C."/>
            <person name="LaButti K."/>
            <person name="Lindquist E.A."/>
            <person name="Lipzen A."/>
            <person name="Lundell T."/>
            <person name="Morin E."/>
            <person name="Murat C."/>
            <person name="Riley R."/>
            <person name="Ohm R."/>
            <person name="Sun H."/>
            <person name="Tunlid A."/>
            <person name="Henrissat B."/>
            <person name="Grigoriev I.V."/>
            <person name="Hibbett D.S."/>
            <person name="Martin F."/>
        </authorList>
    </citation>
    <scope>NUCLEOTIDE SEQUENCE [LARGE SCALE GENOMIC DNA]</scope>
    <source>
        <strain evidence="4">MUT 4182</strain>
    </source>
</reference>
<feature type="coiled-coil region" evidence="1">
    <location>
        <begin position="77"/>
        <end position="125"/>
    </location>
</feature>
<accession>A0A0C3QJV5</accession>
<proteinExistence type="predicted"/>
<feature type="region of interest" description="Disordered" evidence="2">
    <location>
        <begin position="1"/>
        <end position="67"/>
    </location>
</feature>
<evidence type="ECO:0000256" key="2">
    <source>
        <dbReference type="SAM" id="MobiDB-lite"/>
    </source>
</evidence>